<keyword evidence="3" id="KW-1185">Reference proteome</keyword>
<evidence type="ECO:0000313" key="2">
    <source>
        <dbReference type="EMBL" id="MBB5802892.1"/>
    </source>
</evidence>
<proteinExistence type="predicted"/>
<dbReference type="EMBL" id="JACHMO010000001">
    <property type="protein sequence ID" value="MBB5802892.1"/>
    <property type="molecule type" value="Genomic_DNA"/>
</dbReference>
<keyword evidence="1" id="KW-0472">Membrane</keyword>
<feature type="transmembrane region" description="Helical" evidence="1">
    <location>
        <begin position="141"/>
        <end position="160"/>
    </location>
</feature>
<name>A0A7W9HIE2_9PSEU</name>
<keyword evidence="1" id="KW-1133">Transmembrane helix</keyword>
<comment type="caution">
    <text evidence="2">The sequence shown here is derived from an EMBL/GenBank/DDBJ whole genome shotgun (WGS) entry which is preliminary data.</text>
</comment>
<dbReference type="AlphaFoldDB" id="A0A7W9HIE2"/>
<gene>
    <name evidence="2" type="ORF">F4560_002660</name>
</gene>
<evidence type="ECO:0000256" key="1">
    <source>
        <dbReference type="SAM" id="Phobius"/>
    </source>
</evidence>
<feature type="transmembrane region" description="Helical" evidence="1">
    <location>
        <begin position="50"/>
        <end position="73"/>
    </location>
</feature>
<evidence type="ECO:0008006" key="4">
    <source>
        <dbReference type="Google" id="ProtNLM"/>
    </source>
</evidence>
<evidence type="ECO:0000313" key="3">
    <source>
        <dbReference type="Proteomes" id="UP000552097"/>
    </source>
</evidence>
<protein>
    <recommendedName>
        <fullName evidence="4">RDD family protein</fullName>
    </recommendedName>
</protein>
<reference evidence="2 3" key="1">
    <citation type="submission" date="2020-08" db="EMBL/GenBank/DDBJ databases">
        <title>Sequencing the genomes of 1000 actinobacteria strains.</title>
        <authorList>
            <person name="Klenk H.-P."/>
        </authorList>
    </citation>
    <scope>NUCLEOTIDE SEQUENCE [LARGE SCALE GENOMIC DNA]</scope>
    <source>
        <strain evidence="2 3">DSM 45486</strain>
    </source>
</reference>
<sequence length="195" mass="20964">MVVPHVGRPPTRLEIVRSEAVQTVGKQDARRVETFKDGTLYVRASGWQQMGTWVVDFLVYLLGVIIGIVAVSVPYSNGAIDDNQLVLFLIALLFLVPPLYGMFYGNGRGLGAVLAGTRLVRAADGSRIGLKGPWAMTTRTVLLPLLMVVLFAGALSGGGFSSPGGSPVRTGINDRATRLLHAAGFRRVDDVRLPY</sequence>
<dbReference type="Proteomes" id="UP000552097">
    <property type="component" value="Unassembled WGS sequence"/>
</dbReference>
<organism evidence="2 3">
    <name type="scientific">Saccharothrix ecbatanensis</name>
    <dbReference type="NCBI Taxonomy" id="1105145"/>
    <lineage>
        <taxon>Bacteria</taxon>
        <taxon>Bacillati</taxon>
        <taxon>Actinomycetota</taxon>
        <taxon>Actinomycetes</taxon>
        <taxon>Pseudonocardiales</taxon>
        <taxon>Pseudonocardiaceae</taxon>
        <taxon>Saccharothrix</taxon>
    </lineage>
</organism>
<keyword evidence="1" id="KW-0812">Transmembrane</keyword>
<feature type="transmembrane region" description="Helical" evidence="1">
    <location>
        <begin position="85"/>
        <end position="104"/>
    </location>
</feature>
<accession>A0A7W9HIE2</accession>
<dbReference type="RefSeq" id="WP_184919887.1">
    <property type="nucleotide sequence ID" value="NZ_JACHMO010000001.1"/>
</dbReference>